<evidence type="ECO:0000313" key="2">
    <source>
        <dbReference type="Proteomes" id="UP000244450"/>
    </source>
</evidence>
<dbReference type="PANTHER" id="PTHR37833">
    <property type="entry name" value="LIPOPROTEIN-RELATED"/>
    <property type="match status" value="1"/>
</dbReference>
<name>A0A2T7BBK6_9BACT</name>
<sequence>MKRISLFLLGAGLLLGACHQGQPASEKQAATATDSSQHGFPVITFDQETHDFGTVHEGEVVTYDFTFTNTGDAPLLITDAQASCGCTVPEWPREPIKPGQKGALKVSFNSAGKDGAQDKSISIKANTKDAFVPGPHILCNVIKGNGTTY</sequence>
<keyword evidence="2" id="KW-1185">Reference proteome</keyword>
<comment type="caution">
    <text evidence="1">The sequence shown here is derived from an EMBL/GenBank/DDBJ whole genome shotgun (WGS) entry which is preliminary data.</text>
</comment>
<accession>A0A2T7BBK6</accession>
<dbReference type="Pfam" id="PF07610">
    <property type="entry name" value="DUF1573"/>
    <property type="match status" value="1"/>
</dbReference>
<dbReference type="Proteomes" id="UP000244450">
    <property type="component" value="Unassembled WGS sequence"/>
</dbReference>
<dbReference type="AlphaFoldDB" id="A0A2T7BBK6"/>
<organism evidence="1 2">
    <name type="scientific">Chitinophaga parva</name>
    <dbReference type="NCBI Taxonomy" id="2169414"/>
    <lineage>
        <taxon>Bacteria</taxon>
        <taxon>Pseudomonadati</taxon>
        <taxon>Bacteroidota</taxon>
        <taxon>Chitinophagia</taxon>
        <taxon>Chitinophagales</taxon>
        <taxon>Chitinophagaceae</taxon>
        <taxon>Chitinophaga</taxon>
    </lineage>
</organism>
<dbReference type="PANTHER" id="PTHR37833:SF1">
    <property type="entry name" value="SIGNAL PEPTIDE PROTEIN"/>
    <property type="match status" value="1"/>
</dbReference>
<protein>
    <submittedName>
        <fullName evidence="1">DUF1573 domain-containing protein</fullName>
    </submittedName>
</protein>
<dbReference type="PROSITE" id="PS51257">
    <property type="entry name" value="PROKAR_LIPOPROTEIN"/>
    <property type="match status" value="1"/>
</dbReference>
<evidence type="ECO:0000313" key="1">
    <source>
        <dbReference type="EMBL" id="PUZ21708.1"/>
    </source>
</evidence>
<reference evidence="1 2" key="1">
    <citation type="submission" date="2018-04" db="EMBL/GenBank/DDBJ databases">
        <title>Chitinophaga fuyangensis sp. nov., isolated from soil in a chemical factory.</title>
        <authorList>
            <person name="Chen K."/>
        </authorList>
    </citation>
    <scope>NUCLEOTIDE SEQUENCE [LARGE SCALE GENOMIC DNA]</scope>
    <source>
        <strain evidence="1 2">LY-1</strain>
    </source>
</reference>
<dbReference type="OrthoDB" id="826619at2"/>
<dbReference type="Gene3D" id="2.60.40.10">
    <property type="entry name" value="Immunoglobulins"/>
    <property type="match status" value="1"/>
</dbReference>
<dbReference type="RefSeq" id="WP_108689359.1">
    <property type="nucleotide sequence ID" value="NZ_QCYK01000004.1"/>
</dbReference>
<gene>
    <name evidence="1" type="ORF">DCC81_24260</name>
</gene>
<dbReference type="InterPro" id="IPR013783">
    <property type="entry name" value="Ig-like_fold"/>
</dbReference>
<proteinExistence type="predicted"/>
<dbReference type="EMBL" id="QCYK01000004">
    <property type="protein sequence ID" value="PUZ21708.1"/>
    <property type="molecule type" value="Genomic_DNA"/>
</dbReference>
<dbReference type="InterPro" id="IPR011467">
    <property type="entry name" value="DUF1573"/>
</dbReference>